<dbReference type="CDD" id="cd17320">
    <property type="entry name" value="MFS_MdfA_MDR_like"/>
    <property type="match status" value="1"/>
</dbReference>
<dbReference type="PROSITE" id="PS50850">
    <property type="entry name" value="MFS"/>
    <property type="match status" value="1"/>
</dbReference>
<name>A0A553JY40_9ACTN</name>
<keyword evidence="4" id="KW-1003">Cell membrane</keyword>
<evidence type="ECO:0000256" key="3">
    <source>
        <dbReference type="ARBA" id="ARBA00022448"/>
    </source>
</evidence>
<comment type="subcellular location">
    <subcellularLocation>
        <location evidence="1">Cell membrane</location>
        <topology evidence="1">Multi-pass membrane protein</topology>
    </subcellularLocation>
</comment>
<dbReference type="InterPro" id="IPR050189">
    <property type="entry name" value="MFS_Efflux_Transporters"/>
</dbReference>
<dbReference type="GO" id="GO:0042910">
    <property type="term" value="F:xenobiotic transmembrane transporter activity"/>
    <property type="evidence" value="ECO:0007669"/>
    <property type="project" value="InterPro"/>
</dbReference>
<evidence type="ECO:0000256" key="7">
    <source>
        <dbReference type="ARBA" id="ARBA00023136"/>
    </source>
</evidence>
<keyword evidence="7 8" id="KW-0472">Membrane</keyword>
<feature type="transmembrane region" description="Helical" evidence="8">
    <location>
        <begin position="146"/>
        <end position="166"/>
    </location>
</feature>
<dbReference type="InterPro" id="IPR004812">
    <property type="entry name" value="Efflux_drug-R_Bcr/CmlA"/>
</dbReference>
<feature type="transmembrane region" description="Helical" evidence="8">
    <location>
        <begin position="222"/>
        <end position="241"/>
    </location>
</feature>
<dbReference type="Proteomes" id="UP000317638">
    <property type="component" value="Unassembled WGS sequence"/>
</dbReference>
<feature type="transmembrane region" description="Helical" evidence="8">
    <location>
        <begin position="379"/>
        <end position="398"/>
    </location>
</feature>
<dbReference type="GO" id="GO:1990961">
    <property type="term" value="P:xenobiotic detoxification by transmembrane export across the plasma membrane"/>
    <property type="evidence" value="ECO:0007669"/>
    <property type="project" value="InterPro"/>
</dbReference>
<keyword evidence="3" id="KW-0813">Transport</keyword>
<dbReference type="InterPro" id="IPR011701">
    <property type="entry name" value="MFS"/>
</dbReference>
<dbReference type="EMBL" id="VKKG01000005">
    <property type="protein sequence ID" value="TRY17368.1"/>
    <property type="molecule type" value="Genomic_DNA"/>
</dbReference>
<feature type="transmembrane region" description="Helical" evidence="8">
    <location>
        <begin position="316"/>
        <end position="339"/>
    </location>
</feature>
<evidence type="ECO:0000313" key="11">
    <source>
        <dbReference type="Proteomes" id="UP000317638"/>
    </source>
</evidence>
<dbReference type="InterPro" id="IPR020846">
    <property type="entry name" value="MFS_dom"/>
</dbReference>
<proteinExistence type="inferred from homology"/>
<comment type="caution">
    <text evidence="10">The sequence shown here is derived from an EMBL/GenBank/DDBJ whole genome shotgun (WGS) entry which is preliminary data.</text>
</comment>
<evidence type="ECO:0000256" key="4">
    <source>
        <dbReference type="ARBA" id="ARBA00022475"/>
    </source>
</evidence>
<accession>A0A553JY40</accession>
<dbReference type="PROSITE" id="PS00216">
    <property type="entry name" value="SUGAR_TRANSPORT_1"/>
    <property type="match status" value="1"/>
</dbReference>
<feature type="transmembrane region" description="Helical" evidence="8">
    <location>
        <begin position="53"/>
        <end position="73"/>
    </location>
</feature>
<evidence type="ECO:0000256" key="1">
    <source>
        <dbReference type="ARBA" id="ARBA00004651"/>
    </source>
</evidence>
<feature type="domain" description="Major facilitator superfamily (MFS) profile" evidence="9">
    <location>
        <begin position="18"/>
        <end position="402"/>
    </location>
</feature>
<organism evidence="10 11">
    <name type="scientific">Tessaracoccus rhinocerotis</name>
    <dbReference type="NCBI Taxonomy" id="1689449"/>
    <lineage>
        <taxon>Bacteria</taxon>
        <taxon>Bacillati</taxon>
        <taxon>Actinomycetota</taxon>
        <taxon>Actinomycetes</taxon>
        <taxon>Propionibacteriales</taxon>
        <taxon>Propionibacteriaceae</taxon>
        <taxon>Tessaracoccus</taxon>
    </lineage>
</organism>
<dbReference type="InterPro" id="IPR005829">
    <property type="entry name" value="Sugar_transporter_CS"/>
</dbReference>
<feature type="transmembrane region" description="Helical" evidence="8">
    <location>
        <begin position="287"/>
        <end position="310"/>
    </location>
</feature>
<dbReference type="FunFam" id="1.20.1720.10:FF:000005">
    <property type="entry name" value="Bcr/CflA family efflux transporter"/>
    <property type="match status" value="1"/>
</dbReference>
<dbReference type="SUPFAM" id="SSF103473">
    <property type="entry name" value="MFS general substrate transporter"/>
    <property type="match status" value="1"/>
</dbReference>
<dbReference type="InterPro" id="IPR036259">
    <property type="entry name" value="MFS_trans_sf"/>
</dbReference>
<evidence type="ECO:0000256" key="2">
    <source>
        <dbReference type="ARBA" id="ARBA00006236"/>
    </source>
</evidence>
<dbReference type="Pfam" id="PF07690">
    <property type="entry name" value="MFS_1"/>
    <property type="match status" value="1"/>
</dbReference>
<dbReference type="RefSeq" id="WP_143938832.1">
    <property type="nucleotide sequence ID" value="NZ_VKKG01000005.1"/>
</dbReference>
<evidence type="ECO:0000256" key="6">
    <source>
        <dbReference type="ARBA" id="ARBA00022989"/>
    </source>
</evidence>
<protein>
    <submittedName>
        <fullName evidence="10">Multidrug effflux MFS transporter</fullName>
    </submittedName>
</protein>
<keyword evidence="5 8" id="KW-0812">Transmembrane</keyword>
<evidence type="ECO:0000259" key="9">
    <source>
        <dbReference type="PROSITE" id="PS50850"/>
    </source>
</evidence>
<feature type="transmembrane region" description="Helical" evidence="8">
    <location>
        <begin position="253"/>
        <end position="275"/>
    </location>
</feature>
<dbReference type="PANTHER" id="PTHR43124:SF3">
    <property type="entry name" value="CHLORAMPHENICOL EFFLUX PUMP RV0191"/>
    <property type="match status" value="1"/>
</dbReference>
<dbReference type="Gene3D" id="1.20.1720.10">
    <property type="entry name" value="Multidrug resistance protein D"/>
    <property type="match status" value="1"/>
</dbReference>
<reference evidence="10 11" key="1">
    <citation type="submission" date="2019-07" db="EMBL/GenBank/DDBJ databases">
        <authorList>
            <person name="Zhou L.-Y."/>
        </authorList>
    </citation>
    <scope>NUCLEOTIDE SEQUENCE [LARGE SCALE GENOMIC DNA]</scope>
    <source>
        <strain evidence="10 11">YIM 101269</strain>
    </source>
</reference>
<evidence type="ECO:0000256" key="8">
    <source>
        <dbReference type="SAM" id="Phobius"/>
    </source>
</evidence>
<feature type="transmembrane region" description="Helical" evidence="8">
    <location>
        <begin position="172"/>
        <end position="192"/>
    </location>
</feature>
<gene>
    <name evidence="10" type="ORF">FOJ82_12560</name>
</gene>
<dbReference type="NCBIfam" id="TIGR00710">
    <property type="entry name" value="efflux_Bcr_CflA"/>
    <property type="match status" value="1"/>
</dbReference>
<feature type="transmembrane region" description="Helical" evidence="8">
    <location>
        <begin position="113"/>
        <end position="134"/>
    </location>
</feature>
<feature type="transmembrane region" description="Helical" evidence="8">
    <location>
        <begin position="85"/>
        <end position="107"/>
    </location>
</feature>
<dbReference type="AlphaFoldDB" id="A0A553JY40"/>
<keyword evidence="6 8" id="KW-1133">Transmembrane helix</keyword>
<comment type="similarity">
    <text evidence="2">Belongs to the major facilitator superfamily. Bcr/CmlA family.</text>
</comment>
<dbReference type="PANTHER" id="PTHR43124">
    <property type="entry name" value="PURINE EFFLUX PUMP PBUE"/>
    <property type="match status" value="1"/>
</dbReference>
<dbReference type="GO" id="GO:0005886">
    <property type="term" value="C:plasma membrane"/>
    <property type="evidence" value="ECO:0007669"/>
    <property type="project" value="UniProtKB-SubCell"/>
</dbReference>
<keyword evidence="11" id="KW-1185">Reference proteome</keyword>
<feature type="transmembrane region" description="Helical" evidence="8">
    <location>
        <begin position="16"/>
        <end position="33"/>
    </location>
</feature>
<feature type="transmembrane region" description="Helical" evidence="8">
    <location>
        <begin position="351"/>
        <end position="373"/>
    </location>
</feature>
<evidence type="ECO:0000313" key="10">
    <source>
        <dbReference type="EMBL" id="TRY17368.1"/>
    </source>
</evidence>
<sequence>MDTTNPGDRYSSRRRIAIVVALGLLTALGPFTIDLYLPSFPRLKADLGITDPQVQLTLSATVVGFAVGQLLIGPLSDRFGRKLPLVAMTALHVVASVLVALAPNITFLTVLRALQGFAAAGGAVVAMAMARDLFDGRRLVVMLSRLALISGLAPIIAPVMGSWLVGLFNWRGIFWVLAAYGLVVVVLVAVLVPESRPAADRSTGGVRELKGAYGRVLGDRTFVGVWITAALAFSGLFSYVSTSSVLLQETFGLSPGGFGLIFALCSVGVFIGVQAGSRLASRLGPQWTLVMGTSVMVVAALVLLGVGTIATNAWQLVAPMFFYTFGFGSSMPSCQVIALQNHRRDSGTAASLMGALNMGLSAVVGPVIGTFAMTSAVPMAAAMLICALASVVVLWVLVRPWQLQITLD</sequence>
<evidence type="ECO:0000256" key="5">
    <source>
        <dbReference type="ARBA" id="ARBA00022692"/>
    </source>
</evidence>
<dbReference type="OrthoDB" id="9814303at2"/>